<keyword evidence="1" id="KW-0472">Membrane</keyword>
<dbReference type="InterPro" id="IPR025646">
    <property type="entry name" value="DUF4350"/>
</dbReference>
<keyword evidence="1" id="KW-0812">Transmembrane</keyword>
<keyword evidence="4" id="KW-1185">Reference proteome</keyword>
<sequence>MTVVAPPTLAPPPPPGAYKDPKASAVASRAWRWLWLPLLILVLVIAGASVVFIVDLDSSDTGTLNPHSYRPDGGNALRVLTEQYGTPVDTPSTSADALKAGLGGDVTLLIPDTAPLSVRTIQSLKALPPSTRVVLLAPDRGALHVLFPDLDFGDFPATSPVAPNCDAPEAKAAGSIDFDGAGYLPKTIHAAHVTSCYQGGLLLVSDSTGPEFALLGDANLLTNEHLTGYGHAALGINLLSTHSRVEWLYLDQPESASSEGGDGSQALFPPWVDAASLYLILAGVLVALWQARRLGVPVPEPLPVVVRSAETVEGRARLYRRAGARKLAAESLRGGALARITPALGLGADPDPRALIIALAQRSGRTTQEIHRLLYSPPPTDDQGLLALATELDRLVDDYLTQLTIGRAGADQGNNPEGPQQ</sequence>
<dbReference type="EMBL" id="BAAANY010000014">
    <property type="protein sequence ID" value="GAA1685944.1"/>
    <property type="molecule type" value="Genomic_DNA"/>
</dbReference>
<feature type="transmembrane region" description="Helical" evidence="1">
    <location>
        <begin position="33"/>
        <end position="54"/>
    </location>
</feature>
<gene>
    <name evidence="3" type="ORF">GCM10009765_39020</name>
</gene>
<protein>
    <submittedName>
        <fullName evidence="3">DUF4350 domain-containing protein</fullName>
    </submittedName>
</protein>
<proteinExistence type="predicted"/>
<evidence type="ECO:0000256" key="1">
    <source>
        <dbReference type="SAM" id="Phobius"/>
    </source>
</evidence>
<comment type="caution">
    <text evidence="3">The sequence shown here is derived from an EMBL/GenBank/DDBJ whole genome shotgun (WGS) entry which is preliminary data.</text>
</comment>
<organism evidence="3 4">
    <name type="scientific">Fodinicola feengrottensis</name>
    <dbReference type="NCBI Taxonomy" id="435914"/>
    <lineage>
        <taxon>Bacteria</taxon>
        <taxon>Bacillati</taxon>
        <taxon>Actinomycetota</taxon>
        <taxon>Actinomycetes</taxon>
        <taxon>Mycobacteriales</taxon>
        <taxon>Fodinicola</taxon>
    </lineage>
</organism>
<dbReference type="Proteomes" id="UP001500618">
    <property type="component" value="Unassembled WGS sequence"/>
</dbReference>
<evidence type="ECO:0000259" key="2">
    <source>
        <dbReference type="Pfam" id="PF14258"/>
    </source>
</evidence>
<dbReference type="RefSeq" id="WP_344311659.1">
    <property type="nucleotide sequence ID" value="NZ_BAAANY010000014.1"/>
</dbReference>
<evidence type="ECO:0000313" key="3">
    <source>
        <dbReference type="EMBL" id="GAA1685944.1"/>
    </source>
</evidence>
<feature type="domain" description="DUF4350" evidence="2">
    <location>
        <begin position="67"/>
        <end position="239"/>
    </location>
</feature>
<evidence type="ECO:0000313" key="4">
    <source>
        <dbReference type="Proteomes" id="UP001500618"/>
    </source>
</evidence>
<name>A0ABN2HE72_9ACTN</name>
<reference evidence="3 4" key="1">
    <citation type="journal article" date="2019" name="Int. J. Syst. Evol. Microbiol.">
        <title>The Global Catalogue of Microorganisms (GCM) 10K type strain sequencing project: providing services to taxonomists for standard genome sequencing and annotation.</title>
        <authorList>
            <consortium name="The Broad Institute Genomics Platform"/>
            <consortium name="The Broad Institute Genome Sequencing Center for Infectious Disease"/>
            <person name="Wu L."/>
            <person name="Ma J."/>
        </authorList>
    </citation>
    <scope>NUCLEOTIDE SEQUENCE [LARGE SCALE GENOMIC DNA]</scope>
    <source>
        <strain evidence="3 4">JCM 14718</strain>
    </source>
</reference>
<dbReference type="Pfam" id="PF14258">
    <property type="entry name" value="DUF4350"/>
    <property type="match status" value="1"/>
</dbReference>
<keyword evidence="1" id="KW-1133">Transmembrane helix</keyword>
<accession>A0ABN2HE72</accession>